<dbReference type="InterPro" id="IPR036388">
    <property type="entry name" value="WH-like_DNA-bd_sf"/>
</dbReference>
<dbReference type="SMART" id="SM00418">
    <property type="entry name" value="HTH_ARSR"/>
    <property type="match status" value="1"/>
</dbReference>
<accession>A0A2U1CYN2</accession>
<feature type="domain" description="HTH arsR-type" evidence="2">
    <location>
        <begin position="135"/>
        <end position="229"/>
    </location>
</feature>
<dbReference type="GO" id="GO:0003700">
    <property type="term" value="F:DNA-binding transcription factor activity"/>
    <property type="evidence" value="ECO:0007669"/>
    <property type="project" value="InterPro"/>
</dbReference>
<dbReference type="InterPro" id="IPR001845">
    <property type="entry name" value="HTH_ArsR_DNA-bd_dom"/>
</dbReference>
<evidence type="ECO:0000259" key="2">
    <source>
        <dbReference type="PROSITE" id="PS50987"/>
    </source>
</evidence>
<dbReference type="PROSITE" id="PS50987">
    <property type="entry name" value="HTH_ARSR_2"/>
    <property type="match status" value="1"/>
</dbReference>
<dbReference type="Pfam" id="PF01451">
    <property type="entry name" value="LMWPc"/>
    <property type="match status" value="1"/>
</dbReference>
<reference evidence="3 4" key="1">
    <citation type="submission" date="2018-04" db="EMBL/GenBank/DDBJ databases">
        <title>Genomic Encyclopedia of Type Strains, Phase IV (KMG-IV): sequencing the most valuable type-strain genomes for metagenomic binning, comparative biology and taxonomic classification.</title>
        <authorList>
            <person name="Goeker M."/>
        </authorList>
    </citation>
    <scope>NUCLEOTIDE SEQUENCE [LARGE SCALE GENOMIC DNA]</scope>
    <source>
        <strain evidence="3 4">DSM 28688</strain>
    </source>
</reference>
<dbReference type="InterPro" id="IPR036390">
    <property type="entry name" value="WH_DNA-bd_sf"/>
</dbReference>
<dbReference type="NCBIfam" id="NF007528">
    <property type="entry name" value="PRK10141.1"/>
    <property type="match status" value="1"/>
</dbReference>
<dbReference type="SUPFAM" id="SSF52788">
    <property type="entry name" value="Phosphotyrosine protein phosphatases I"/>
    <property type="match status" value="1"/>
</dbReference>
<dbReference type="Gene3D" id="1.10.10.10">
    <property type="entry name" value="Winged helix-like DNA-binding domain superfamily/Winged helix DNA-binding domain"/>
    <property type="match status" value="1"/>
</dbReference>
<evidence type="ECO:0000256" key="1">
    <source>
        <dbReference type="ARBA" id="ARBA00022849"/>
    </source>
</evidence>
<dbReference type="Proteomes" id="UP000245887">
    <property type="component" value="Unassembled WGS sequence"/>
</dbReference>
<dbReference type="SUPFAM" id="SSF46785">
    <property type="entry name" value="Winged helix' DNA-binding domain"/>
    <property type="match status" value="1"/>
</dbReference>
<dbReference type="PANTHER" id="PTHR43428:SF1">
    <property type="entry name" value="ARSENATE REDUCTASE"/>
    <property type="match status" value="1"/>
</dbReference>
<dbReference type="GO" id="GO:0046685">
    <property type="term" value="P:response to arsenic-containing substance"/>
    <property type="evidence" value="ECO:0007669"/>
    <property type="project" value="UniProtKB-KW"/>
</dbReference>
<name>A0A2U1CYN2_9GAMM</name>
<dbReference type="InterPro" id="IPR023485">
    <property type="entry name" value="Ptyr_pPase"/>
</dbReference>
<comment type="caution">
    <text evidence="3">The sequence shown here is derived from an EMBL/GenBank/DDBJ whole genome shotgun (WGS) entry which is preliminary data.</text>
</comment>
<dbReference type="AlphaFoldDB" id="A0A2U1CYN2"/>
<evidence type="ECO:0000313" key="3">
    <source>
        <dbReference type="EMBL" id="PVY77611.1"/>
    </source>
</evidence>
<dbReference type="SMART" id="SM00226">
    <property type="entry name" value="LMWPc"/>
    <property type="match status" value="1"/>
</dbReference>
<dbReference type="Gene3D" id="3.40.50.2300">
    <property type="match status" value="1"/>
</dbReference>
<sequence length="253" mass="28715">MKRVLFLCTANSARSLMAEAVLRDMAGDRFEVASAGTQPTEPHPMALRALEEAGLSTQELSSQPVEAALEQPWDYVITLCDRASRECKSLPVNAQHIAWDFPDPVETGRQASFNLTLTELRERIELFVQVHNRPSHSVSEPTPERLFKALGESTRLDILLLLTRTEELCVCEFTHALELSQPRISRQLGQLREQGLLIDERRGQWVYYRLHPMIPGWLRSVLKITADAHGKHLDEREQRLATMPGRPTGEVCR</sequence>
<dbReference type="PANTHER" id="PTHR43428">
    <property type="entry name" value="ARSENATE REDUCTASE"/>
    <property type="match status" value="1"/>
</dbReference>
<evidence type="ECO:0000313" key="4">
    <source>
        <dbReference type="Proteomes" id="UP000245887"/>
    </source>
</evidence>
<protein>
    <submittedName>
        <fullName evidence="3">ArsR family transcriptional regulator</fullName>
    </submittedName>
</protein>
<dbReference type="CDD" id="cd16345">
    <property type="entry name" value="LMWP_ArsC"/>
    <property type="match status" value="1"/>
</dbReference>
<dbReference type="CDD" id="cd00090">
    <property type="entry name" value="HTH_ARSR"/>
    <property type="match status" value="1"/>
</dbReference>
<dbReference type="RefSeq" id="WP_116918799.1">
    <property type="nucleotide sequence ID" value="NZ_QEKQ01000003.1"/>
</dbReference>
<dbReference type="OrthoDB" id="9793058at2"/>
<gene>
    <name evidence="3" type="ORF">C8D92_103298</name>
</gene>
<dbReference type="NCBIfam" id="NF033788">
    <property type="entry name" value="HTH_metalloreg"/>
    <property type="match status" value="1"/>
</dbReference>
<dbReference type="Pfam" id="PF01022">
    <property type="entry name" value="HTH_5"/>
    <property type="match status" value="1"/>
</dbReference>
<keyword evidence="1" id="KW-0059">Arsenical resistance</keyword>
<dbReference type="InterPro" id="IPR011991">
    <property type="entry name" value="ArsR-like_HTH"/>
</dbReference>
<organism evidence="3 4">
    <name type="scientific">Tamilnaduibacter salinus</name>
    <dbReference type="NCBI Taxonomy" id="1484056"/>
    <lineage>
        <taxon>Bacteria</taxon>
        <taxon>Pseudomonadati</taxon>
        <taxon>Pseudomonadota</taxon>
        <taxon>Gammaproteobacteria</taxon>
        <taxon>Pseudomonadales</taxon>
        <taxon>Marinobacteraceae</taxon>
        <taxon>Tamilnaduibacter</taxon>
    </lineage>
</organism>
<dbReference type="EMBL" id="QEKQ01000003">
    <property type="protein sequence ID" value="PVY77611.1"/>
    <property type="molecule type" value="Genomic_DNA"/>
</dbReference>
<dbReference type="InterPro" id="IPR036196">
    <property type="entry name" value="Ptyr_pPase_sf"/>
</dbReference>
<dbReference type="PRINTS" id="PR00778">
    <property type="entry name" value="HTHARSR"/>
</dbReference>
<proteinExistence type="predicted"/>